<dbReference type="Proteomes" id="UP000019197">
    <property type="component" value="Unassembled WGS sequence"/>
</dbReference>
<feature type="transmembrane region" description="Helical" evidence="1">
    <location>
        <begin position="7"/>
        <end position="28"/>
    </location>
</feature>
<feature type="transmembrane region" description="Helical" evidence="1">
    <location>
        <begin position="48"/>
        <end position="67"/>
    </location>
</feature>
<evidence type="ECO:0000256" key="1">
    <source>
        <dbReference type="SAM" id="Phobius"/>
    </source>
</evidence>
<name>W1JCV7_9GAMM</name>
<dbReference type="AlphaFoldDB" id="W1JCV7"/>
<sequence>MVSRYNSGAYAPLFLHIFVPNIFLFLIITTDSKIVCFLDDCHTIYSMHSYLLVFCIMFLFNSLKLIYRVNFIYN</sequence>
<comment type="caution">
    <text evidence="2">The sequence shown here is derived from an EMBL/GenBank/DDBJ whole genome shotgun (WGS) entry which is preliminary data.</text>
</comment>
<keyword evidence="1" id="KW-1133">Transmembrane helix</keyword>
<evidence type="ECO:0000313" key="3">
    <source>
        <dbReference type="Proteomes" id="UP000019197"/>
    </source>
</evidence>
<keyword evidence="1" id="KW-0812">Transmembrane</keyword>
<keyword evidence="1" id="KW-0472">Membrane</keyword>
<organism evidence="2 3">
    <name type="scientific">Xenorhabdus cabanillasii JM26</name>
    <dbReference type="NCBI Taxonomy" id="1427517"/>
    <lineage>
        <taxon>Bacteria</taxon>
        <taxon>Pseudomonadati</taxon>
        <taxon>Pseudomonadota</taxon>
        <taxon>Gammaproteobacteria</taxon>
        <taxon>Enterobacterales</taxon>
        <taxon>Morganellaceae</taxon>
        <taxon>Xenorhabdus</taxon>
    </lineage>
</organism>
<dbReference type="EMBL" id="CBXE010000494">
    <property type="protein sequence ID" value="CDL87690.1"/>
    <property type="molecule type" value="Genomic_DNA"/>
</dbReference>
<gene>
    <name evidence="2" type="ORF">XCR1_970006</name>
</gene>
<reference evidence="2 3" key="1">
    <citation type="submission" date="2013-11" db="EMBL/GenBank/DDBJ databases">
        <title>Draft genome sequence and annotation of the entomopathogenic bacterium, Xenorhabdus cabanillasi strain JM26.</title>
        <authorList>
            <person name="Gualtieri M."/>
            <person name="Ogier J.C."/>
            <person name="Pages S."/>
            <person name="Givaudan A."/>
            <person name="Gaudriault S."/>
        </authorList>
    </citation>
    <scope>NUCLEOTIDE SEQUENCE [LARGE SCALE GENOMIC DNA]</scope>
    <source>
        <strain evidence="2 3">JM26</strain>
    </source>
</reference>
<proteinExistence type="predicted"/>
<protein>
    <submittedName>
        <fullName evidence="2">Uncharacterized protein</fullName>
    </submittedName>
</protein>
<evidence type="ECO:0000313" key="2">
    <source>
        <dbReference type="EMBL" id="CDL87690.1"/>
    </source>
</evidence>
<accession>W1JCV7</accession>